<dbReference type="GO" id="GO:0005615">
    <property type="term" value="C:extracellular space"/>
    <property type="evidence" value="ECO:0007669"/>
    <property type="project" value="TreeGrafter"/>
</dbReference>
<dbReference type="PANTHER" id="PTHR11857:SF43">
    <property type="entry name" value="GEO07291P1-RELATED"/>
    <property type="match status" value="1"/>
</dbReference>
<keyword evidence="4 5" id="KW-0732">Signal</keyword>
<dbReference type="AlphaFoldDB" id="A0A8F9WKP0"/>
<dbReference type="SMART" id="SM00708">
    <property type="entry name" value="PhBP"/>
    <property type="match status" value="1"/>
</dbReference>
<dbReference type="InterPro" id="IPR036728">
    <property type="entry name" value="PBP_GOBP_sf"/>
</dbReference>
<evidence type="ECO:0000313" key="6">
    <source>
        <dbReference type="EMBL" id="QYL00033.1"/>
    </source>
</evidence>
<comment type="similarity">
    <text evidence="2">Belongs to the PBP/GOBP family.</text>
</comment>
<name>A0A8F9WKP0_9MUSC</name>
<dbReference type="PANTHER" id="PTHR11857">
    <property type="entry name" value="ODORANT BINDING PROTEIN-RELATED"/>
    <property type="match status" value="1"/>
</dbReference>
<dbReference type="Gene3D" id="1.10.238.20">
    <property type="entry name" value="Pheromone/general odorant binding protein domain"/>
    <property type="match status" value="1"/>
</dbReference>
<feature type="chain" id="PRO_5034945576" evidence="5">
    <location>
        <begin position="18"/>
        <end position="156"/>
    </location>
</feature>
<evidence type="ECO:0000256" key="1">
    <source>
        <dbReference type="ARBA" id="ARBA00004613"/>
    </source>
</evidence>
<organism evidence="6">
    <name type="scientific">Eupeodes corollae</name>
    <dbReference type="NCBI Taxonomy" id="290404"/>
    <lineage>
        <taxon>Eukaryota</taxon>
        <taxon>Metazoa</taxon>
        <taxon>Ecdysozoa</taxon>
        <taxon>Arthropoda</taxon>
        <taxon>Hexapoda</taxon>
        <taxon>Insecta</taxon>
        <taxon>Pterygota</taxon>
        <taxon>Neoptera</taxon>
        <taxon>Endopterygota</taxon>
        <taxon>Diptera</taxon>
        <taxon>Brachycera</taxon>
        <taxon>Muscomorpha</taxon>
        <taxon>Syrphoidea</taxon>
        <taxon>Syrphidae</taxon>
        <taxon>Syrphinae</taxon>
        <taxon>Syrphini</taxon>
        <taxon>Eupeodes</taxon>
        <taxon>Eupeodes</taxon>
    </lineage>
</organism>
<dbReference type="InterPro" id="IPR006170">
    <property type="entry name" value="PBP/GOBP"/>
</dbReference>
<keyword evidence="3" id="KW-0964">Secreted</keyword>
<dbReference type="CDD" id="cd23992">
    <property type="entry name" value="PBP_GOBP"/>
    <property type="match status" value="1"/>
</dbReference>
<dbReference type="EMBL" id="MT585320">
    <property type="protein sequence ID" value="QYL00033.1"/>
    <property type="molecule type" value="mRNA"/>
</dbReference>
<evidence type="ECO:0000256" key="5">
    <source>
        <dbReference type="SAM" id="SignalP"/>
    </source>
</evidence>
<dbReference type="Pfam" id="PF01395">
    <property type="entry name" value="PBP_GOBP"/>
    <property type="match status" value="1"/>
</dbReference>
<dbReference type="SUPFAM" id="SSF47565">
    <property type="entry name" value="Insect pheromone/odorant-binding proteins"/>
    <property type="match status" value="1"/>
</dbReference>
<accession>A0A8F9WKP0</accession>
<evidence type="ECO:0000256" key="2">
    <source>
        <dbReference type="ARBA" id="ARBA00008098"/>
    </source>
</evidence>
<evidence type="ECO:0000256" key="3">
    <source>
        <dbReference type="ARBA" id="ARBA00022525"/>
    </source>
</evidence>
<reference evidence="6" key="1">
    <citation type="submission" date="2020-06" db="EMBL/GenBank/DDBJ databases">
        <authorList>
            <person name="Jia H.R."/>
        </authorList>
    </citation>
    <scope>NUCLEOTIDE SEQUENCE</scope>
</reference>
<protein>
    <submittedName>
        <fullName evidence="6">OBP6</fullName>
    </submittedName>
</protein>
<evidence type="ECO:0000256" key="4">
    <source>
        <dbReference type="ARBA" id="ARBA00022729"/>
    </source>
</evidence>
<dbReference type="GO" id="GO:0005549">
    <property type="term" value="F:odorant binding"/>
    <property type="evidence" value="ECO:0007669"/>
    <property type="project" value="InterPro"/>
</dbReference>
<proteinExistence type="evidence at transcript level"/>
<sequence>MKTSIIVFLAFIAITSAEEWKLKTMEEWSQIHKTCDERFPVSAELIEKAKVEKYPPKEVFEVVLCILRGVEVWDDTKGFSTDRIMFGLENVAKRENLSKQFLRDGIEHCKDSNSEGSSTLDWAYRWFKCFKDNEPLFKAIREVKLYKERERKIQEE</sequence>
<dbReference type="GO" id="GO:0007608">
    <property type="term" value="P:sensory perception of smell"/>
    <property type="evidence" value="ECO:0007669"/>
    <property type="project" value="TreeGrafter"/>
</dbReference>
<feature type="signal peptide" evidence="5">
    <location>
        <begin position="1"/>
        <end position="17"/>
    </location>
</feature>
<comment type="subcellular location">
    <subcellularLocation>
        <location evidence="1">Secreted</location>
    </subcellularLocation>
</comment>